<evidence type="ECO:0000313" key="2">
    <source>
        <dbReference type="EMBL" id="OGZ22322.1"/>
    </source>
</evidence>
<evidence type="ECO:0000313" key="3">
    <source>
        <dbReference type="Proteomes" id="UP000178703"/>
    </source>
</evidence>
<dbReference type="InterPro" id="IPR052044">
    <property type="entry name" value="PKS_Associated_Protein"/>
</dbReference>
<name>A0A1G2E9P8_9BACT</name>
<reference evidence="2 3" key="1">
    <citation type="journal article" date="2016" name="Nat. Commun.">
        <title>Thousands of microbial genomes shed light on interconnected biogeochemical processes in an aquifer system.</title>
        <authorList>
            <person name="Anantharaman K."/>
            <person name="Brown C.T."/>
            <person name="Hug L.A."/>
            <person name="Sharon I."/>
            <person name="Castelle C.J."/>
            <person name="Probst A.J."/>
            <person name="Thomas B.C."/>
            <person name="Singh A."/>
            <person name="Wilkins M.J."/>
            <person name="Karaoz U."/>
            <person name="Brodie E.L."/>
            <person name="Williams K.H."/>
            <person name="Hubbard S.S."/>
            <person name="Banfield J.F."/>
        </authorList>
    </citation>
    <scope>NUCLEOTIDE SEQUENCE [LARGE SCALE GENOMIC DNA]</scope>
</reference>
<dbReference type="STRING" id="1801668.A3D46_02860"/>
<dbReference type="Gene3D" id="2.60.120.10">
    <property type="entry name" value="Jelly Rolls"/>
    <property type="match status" value="1"/>
</dbReference>
<comment type="caution">
    <text evidence="2">The sequence shown here is derived from an EMBL/GenBank/DDBJ whole genome shotgun (WGS) entry which is preliminary data.</text>
</comment>
<dbReference type="Pfam" id="PF07883">
    <property type="entry name" value="Cupin_2"/>
    <property type="match status" value="1"/>
</dbReference>
<sequence length="119" mass="13446">MFIKKIKDCKELVAGDKSTLREVLHPIKDNLKIGYSLAYATVKSGEMSLLHKMKTSEVYYVLQGEGVMYIDNESKKVGSGQVVYIPPNSAQKIKNTGHQDLIFLCIVDPAWRKEDEKIV</sequence>
<dbReference type="InterPro" id="IPR014710">
    <property type="entry name" value="RmlC-like_jellyroll"/>
</dbReference>
<dbReference type="AlphaFoldDB" id="A0A1G2E9P8"/>
<feature type="domain" description="Cupin type-2" evidence="1">
    <location>
        <begin position="40"/>
        <end position="107"/>
    </location>
</feature>
<dbReference type="PANTHER" id="PTHR36114">
    <property type="entry name" value="16.7 KDA PROTEIN IN WHIE LOCUS"/>
    <property type="match status" value="1"/>
</dbReference>
<dbReference type="EMBL" id="MHMD01000002">
    <property type="protein sequence ID" value="OGZ22322.1"/>
    <property type="molecule type" value="Genomic_DNA"/>
</dbReference>
<dbReference type="GO" id="GO:0016853">
    <property type="term" value="F:isomerase activity"/>
    <property type="evidence" value="ECO:0007669"/>
    <property type="project" value="UniProtKB-KW"/>
</dbReference>
<dbReference type="InterPro" id="IPR013096">
    <property type="entry name" value="Cupin_2"/>
</dbReference>
<dbReference type="InterPro" id="IPR011051">
    <property type="entry name" value="RmlC_Cupin_sf"/>
</dbReference>
<accession>A0A1G2E9P8</accession>
<gene>
    <name evidence="2" type="ORF">A3D46_02860</name>
</gene>
<dbReference type="SUPFAM" id="SSF51182">
    <property type="entry name" value="RmlC-like cupins"/>
    <property type="match status" value="1"/>
</dbReference>
<evidence type="ECO:0000259" key="1">
    <source>
        <dbReference type="Pfam" id="PF07883"/>
    </source>
</evidence>
<organism evidence="2 3">
    <name type="scientific">Candidatus Nealsonbacteria bacterium RIFCSPHIGHO2_02_FULL_43_13</name>
    <dbReference type="NCBI Taxonomy" id="1801668"/>
    <lineage>
        <taxon>Bacteria</taxon>
        <taxon>Candidatus Nealsoniibacteriota</taxon>
    </lineage>
</organism>
<keyword evidence="2" id="KW-0413">Isomerase</keyword>
<proteinExistence type="predicted"/>
<dbReference type="PANTHER" id="PTHR36114:SF1">
    <property type="entry name" value="16.7 KDA PROTEIN IN WHIE LOCUS"/>
    <property type="match status" value="1"/>
</dbReference>
<dbReference type="Proteomes" id="UP000178703">
    <property type="component" value="Unassembled WGS sequence"/>
</dbReference>
<dbReference type="CDD" id="cd02214">
    <property type="entry name" value="cupin_MJ1618"/>
    <property type="match status" value="1"/>
</dbReference>
<protein>
    <submittedName>
        <fullName evidence="2">Mannose-6-phosphate isomerase</fullName>
    </submittedName>
</protein>